<sequence length="156" mass="17483">MHLPSQAHLWAKFTHNQKRYEKVTPPNQPNNHLPKAVQSKPGHPSRGNRATPGECRRKKHRRFSPPRRNGKAEAGSSLPAKSLDHVRRQQVPVAVQQQTGPGTIPSGHAVPEHLLPNVGPRRTLETNRIARGLPAGMRRSDHFRLHSSHRARVEAV</sequence>
<dbReference type="EMBL" id="HBUE01319570">
    <property type="protein sequence ID" value="CAG6587304.1"/>
    <property type="molecule type" value="Transcribed_RNA"/>
</dbReference>
<dbReference type="EMBL" id="HBUE01319568">
    <property type="protein sequence ID" value="CAG6587302.1"/>
    <property type="molecule type" value="Transcribed_RNA"/>
</dbReference>
<dbReference type="AlphaFoldDB" id="A0A8D8F7X3"/>
<feature type="compositionally biased region" description="Basic residues" evidence="1">
    <location>
        <begin position="56"/>
        <end position="69"/>
    </location>
</feature>
<feature type="region of interest" description="Disordered" evidence="1">
    <location>
        <begin position="1"/>
        <end position="123"/>
    </location>
</feature>
<reference evidence="2" key="1">
    <citation type="submission" date="2021-05" db="EMBL/GenBank/DDBJ databases">
        <authorList>
            <person name="Alioto T."/>
            <person name="Alioto T."/>
            <person name="Gomez Garrido J."/>
        </authorList>
    </citation>
    <scope>NUCLEOTIDE SEQUENCE</scope>
</reference>
<evidence type="ECO:0000256" key="1">
    <source>
        <dbReference type="SAM" id="MobiDB-lite"/>
    </source>
</evidence>
<evidence type="ECO:0000313" key="2">
    <source>
        <dbReference type="EMBL" id="CAG6460905.1"/>
    </source>
</evidence>
<proteinExistence type="predicted"/>
<organism evidence="2">
    <name type="scientific">Culex pipiens</name>
    <name type="common">House mosquito</name>
    <dbReference type="NCBI Taxonomy" id="7175"/>
    <lineage>
        <taxon>Eukaryota</taxon>
        <taxon>Metazoa</taxon>
        <taxon>Ecdysozoa</taxon>
        <taxon>Arthropoda</taxon>
        <taxon>Hexapoda</taxon>
        <taxon>Insecta</taxon>
        <taxon>Pterygota</taxon>
        <taxon>Neoptera</taxon>
        <taxon>Endopterygota</taxon>
        <taxon>Diptera</taxon>
        <taxon>Nematocera</taxon>
        <taxon>Culicoidea</taxon>
        <taxon>Culicidae</taxon>
        <taxon>Culicinae</taxon>
        <taxon>Culicini</taxon>
        <taxon>Culex</taxon>
        <taxon>Culex</taxon>
    </lineage>
</organism>
<protein>
    <submittedName>
        <fullName evidence="2">(northern house mosquito) hypothetical protein</fullName>
    </submittedName>
</protein>
<accession>A0A8D8F7X3</accession>
<dbReference type="EMBL" id="HBUE01213066">
    <property type="protein sequence ID" value="CAG6535317.1"/>
    <property type="molecule type" value="Transcribed_RNA"/>
</dbReference>
<dbReference type="EMBL" id="HBUE01041538">
    <property type="protein sequence ID" value="CAG6460903.1"/>
    <property type="molecule type" value="Transcribed_RNA"/>
</dbReference>
<feature type="compositionally biased region" description="Low complexity" evidence="1">
    <location>
        <begin position="89"/>
        <end position="98"/>
    </location>
</feature>
<dbReference type="EMBL" id="HBUE01041540">
    <property type="protein sequence ID" value="CAG6460905.1"/>
    <property type="molecule type" value="Transcribed_RNA"/>
</dbReference>
<name>A0A8D8F7X3_CULPI</name>
<dbReference type="EMBL" id="HBUE01213068">
    <property type="protein sequence ID" value="CAG6535319.1"/>
    <property type="molecule type" value="Transcribed_RNA"/>
</dbReference>